<dbReference type="EMBL" id="BMAT01013026">
    <property type="protein sequence ID" value="GFS04258.1"/>
    <property type="molecule type" value="Genomic_DNA"/>
</dbReference>
<protein>
    <recommendedName>
        <fullName evidence="3">Sulfotransferase domain-containing protein</fullName>
    </recommendedName>
</protein>
<gene>
    <name evidence="1" type="ORF">ElyMa_006491500</name>
</gene>
<name>A0AAV4I1B0_9GAST</name>
<evidence type="ECO:0000313" key="1">
    <source>
        <dbReference type="EMBL" id="GFS04258.1"/>
    </source>
</evidence>
<accession>A0AAV4I1B0</accession>
<comment type="caution">
    <text evidence="1">The sequence shown here is derived from an EMBL/GenBank/DDBJ whole genome shotgun (WGS) entry which is preliminary data.</text>
</comment>
<sequence>MNYCLKIKSLPNNPCYNTISNTLLPELFAWSNTVPPFGTRTLPDILNADIDHPKRIDDRCGNIPAPWEEHNITFELPSKKKILAKWYFDKNLLNYEKNTPLILIMRPSLMGGKEGRYM</sequence>
<reference evidence="1 2" key="1">
    <citation type="journal article" date="2021" name="Elife">
        <title>Chloroplast acquisition without the gene transfer in kleptoplastic sea slugs, Plakobranchus ocellatus.</title>
        <authorList>
            <person name="Maeda T."/>
            <person name="Takahashi S."/>
            <person name="Yoshida T."/>
            <person name="Shimamura S."/>
            <person name="Takaki Y."/>
            <person name="Nagai Y."/>
            <person name="Toyoda A."/>
            <person name="Suzuki Y."/>
            <person name="Arimoto A."/>
            <person name="Ishii H."/>
            <person name="Satoh N."/>
            <person name="Nishiyama T."/>
            <person name="Hasebe M."/>
            <person name="Maruyama T."/>
            <person name="Minagawa J."/>
            <person name="Obokata J."/>
            <person name="Shigenobu S."/>
        </authorList>
    </citation>
    <scope>NUCLEOTIDE SEQUENCE [LARGE SCALE GENOMIC DNA]</scope>
</reference>
<dbReference type="AlphaFoldDB" id="A0AAV4I1B0"/>
<dbReference type="Proteomes" id="UP000762676">
    <property type="component" value="Unassembled WGS sequence"/>
</dbReference>
<organism evidence="1 2">
    <name type="scientific">Elysia marginata</name>
    <dbReference type="NCBI Taxonomy" id="1093978"/>
    <lineage>
        <taxon>Eukaryota</taxon>
        <taxon>Metazoa</taxon>
        <taxon>Spiralia</taxon>
        <taxon>Lophotrochozoa</taxon>
        <taxon>Mollusca</taxon>
        <taxon>Gastropoda</taxon>
        <taxon>Heterobranchia</taxon>
        <taxon>Euthyneura</taxon>
        <taxon>Panpulmonata</taxon>
        <taxon>Sacoglossa</taxon>
        <taxon>Placobranchoidea</taxon>
        <taxon>Plakobranchidae</taxon>
        <taxon>Elysia</taxon>
    </lineage>
</organism>
<keyword evidence="2" id="KW-1185">Reference proteome</keyword>
<evidence type="ECO:0008006" key="3">
    <source>
        <dbReference type="Google" id="ProtNLM"/>
    </source>
</evidence>
<proteinExistence type="predicted"/>
<evidence type="ECO:0000313" key="2">
    <source>
        <dbReference type="Proteomes" id="UP000762676"/>
    </source>
</evidence>